<accession>A0A2T4YMF6</accession>
<dbReference type="SUPFAM" id="SSF47616">
    <property type="entry name" value="GST C-terminal domain-like"/>
    <property type="match status" value="1"/>
</dbReference>
<evidence type="ECO:0000259" key="4">
    <source>
        <dbReference type="PROSITE" id="PS50404"/>
    </source>
</evidence>
<dbReference type="SFLD" id="SFLDG00358">
    <property type="entry name" value="Main_(cytGST)"/>
    <property type="match status" value="1"/>
</dbReference>
<name>A0A2T4YMF6_9SPHN</name>
<dbReference type="PANTHER" id="PTHR44051">
    <property type="entry name" value="GLUTATHIONE S-TRANSFERASE-RELATED"/>
    <property type="match status" value="1"/>
</dbReference>
<dbReference type="SUPFAM" id="SSF52833">
    <property type="entry name" value="Thioredoxin-like"/>
    <property type="match status" value="1"/>
</dbReference>
<dbReference type="Pfam" id="PF02798">
    <property type="entry name" value="GST_N"/>
    <property type="match status" value="1"/>
</dbReference>
<dbReference type="SFLD" id="SFLDG01150">
    <property type="entry name" value="Main.1:_Beta-like"/>
    <property type="match status" value="1"/>
</dbReference>
<dbReference type="Gene3D" id="3.40.30.10">
    <property type="entry name" value="Glutaredoxin"/>
    <property type="match status" value="1"/>
</dbReference>
<dbReference type="InterPro" id="IPR004045">
    <property type="entry name" value="Glutathione_S-Trfase_N"/>
</dbReference>
<comment type="catalytic activity">
    <reaction evidence="3">
        <text>RX + glutathione = an S-substituted glutathione + a halide anion + H(+)</text>
        <dbReference type="Rhea" id="RHEA:16437"/>
        <dbReference type="ChEBI" id="CHEBI:15378"/>
        <dbReference type="ChEBI" id="CHEBI:16042"/>
        <dbReference type="ChEBI" id="CHEBI:17792"/>
        <dbReference type="ChEBI" id="CHEBI:57925"/>
        <dbReference type="ChEBI" id="CHEBI:90779"/>
        <dbReference type="EC" id="2.5.1.18"/>
    </reaction>
</comment>
<dbReference type="EMBL" id="PZZN01000003">
    <property type="protein sequence ID" value="PTM44585.1"/>
    <property type="molecule type" value="Genomic_DNA"/>
</dbReference>
<dbReference type="InterPro" id="IPR010987">
    <property type="entry name" value="Glutathione-S-Trfase_C-like"/>
</dbReference>
<dbReference type="Proteomes" id="UP000240996">
    <property type="component" value="Unassembled WGS sequence"/>
</dbReference>
<evidence type="ECO:0000256" key="3">
    <source>
        <dbReference type="ARBA" id="ARBA00047960"/>
    </source>
</evidence>
<dbReference type="InterPro" id="IPR004046">
    <property type="entry name" value="GST_C"/>
</dbReference>
<comment type="caution">
    <text evidence="6">The sequence shown here is derived from an EMBL/GenBank/DDBJ whole genome shotgun (WGS) entry which is preliminary data.</text>
</comment>
<evidence type="ECO:0000313" key="6">
    <source>
        <dbReference type="EMBL" id="PTM44585.1"/>
    </source>
</evidence>
<evidence type="ECO:0000256" key="1">
    <source>
        <dbReference type="ARBA" id="ARBA00012452"/>
    </source>
</evidence>
<protein>
    <recommendedName>
        <fullName evidence="1">glutathione transferase</fullName>
        <ecNumber evidence="1">2.5.1.18</ecNumber>
    </recommendedName>
</protein>
<keyword evidence="2 6" id="KW-0808">Transferase</keyword>
<organism evidence="6 7">
    <name type="scientific">Sphingomonas aerolata</name>
    <dbReference type="NCBI Taxonomy" id="185951"/>
    <lineage>
        <taxon>Bacteria</taxon>
        <taxon>Pseudomonadati</taxon>
        <taxon>Pseudomonadota</taxon>
        <taxon>Alphaproteobacteria</taxon>
        <taxon>Sphingomonadales</taxon>
        <taxon>Sphingomonadaceae</taxon>
        <taxon>Sphingomonas</taxon>
    </lineage>
</organism>
<dbReference type="GO" id="GO:0004364">
    <property type="term" value="F:glutathione transferase activity"/>
    <property type="evidence" value="ECO:0007669"/>
    <property type="project" value="UniProtKB-EC"/>
</dbReference>
<dbReference type="Pfam" id="PF14497">
    <property type="entry name" value="GST_C_3"/>
    <property type="match status" value="1"/>
</dbReference>
<dbReference type="AlphaFoldDB" id="A0A2T4YMF6"/>
<reference evidence="6 7" key="1">
    <citation type="submission" date="2018-04" db="EMBL/GenBank/DDBJ databases">
        <title>Genomic Encyclopedia of Type Strains, Phase III (KMG-III): the genomes of soil and plant-associated and newly described type strains.</title>
        <authorList>
            <person name="Whitman W."/>
        </authorList>
    </citation>
    <scope>NUCLEOTIDE SEQUENCE [LARGE SCALE GENOMIC DNA]</scope>
    <source>
        <strain evidence="6 7">NW12</strain>
    </source>
</reference>
<keyword evidence="7" id="KW-1185">Reference proteome</keyword>
<dbReference type="SFLD" id="SFLDS00019">
    <property type="entry name" value="Glutathione_Transferase_(cytos"/>
    <property type="match status" value="1"/>
</dbReference>
<feature type="domain" description="GST N-terminal" evidence="4">
    <location>
        <begin position="1"/>
        <end position="80"/>
    </location>
</feature>
<dbReference type="InterPro" id="IPR036249">
    <property type="entry name" value="Thioredoxin-like_sf"/>
</dbReference>
<dbReference type="FunFam" id="3.40.30.10:FF:000156">
    <property type="entry name" value="Glutathione S-transferase 1"/>
    <property type="match status" value="1"/>
</dbReference>
<dbReference type="PROSITE" id="PS50404">
    <property type="entry name" value="GST_NTER"/>
    <property type="match status" value="1"/>
</dbReference>
<dbReference type="RefSeq" id="WP_107933251.1">
    <property type="nucleotide sequence ID" value="NZ_PZZN01000003.1"/>
</dbReference>
<gene>
    <name evidence="6" type="ORF">C8J24_2792</name>
</gene>
<dbReference type="InterPro" id="IPR036282">
    <property type="entry name" value="Glutathione-S-Trfase_C_sf"/>
</dbReference>
<dbReference type="CDD" id="cd03046">
    <property type="entry name" value="GST_N_GTT1_like"/>
    <property type="match status" value="1"/>
</dbReference>
<evidence type="ECO:0000259" key="5">
    <source>
        <dbReference type="PROSITE" id="PS50405"/>
    </source>
</evidence>
<sequence>MLTVHHLNFSRSFRILWLLEELQLPYELVRYERDASFRAPASLKAVHPLGKAPIVQDDDLTLAESASILSYLDRKYGGARLSPPEGTPEAAIHDEWLHYVESSAAFPIMMTVIGKMMGGLPEGLGKFSEPEVAKTFAYIADAVGEGPYLMGAKLTLADIQMSYLLATAESAGLLKDQPVVSAYFERLKAVPGYQKAIEIGGPLAPPRR</sequence>
<dbReference type="InterPro" id="IPR040079">
    <property type="entry name" value="Glutathione_S-Trfase"/>
</dbReference>
<dbReference type="EC" id="2.5.1.18" evidence="1"/>
<evidence type="ECO:0000256" key="2">
    <source>
        <dbReference type="ARBA" id="ARBA00022679"/>
    </source>
</evidence>
<dbReference type="PANTHER" id="PTHR44051:SF9">
    <property type="entry name" value="GLUTATHIONE S-TRANSFERASE 1"/>
    <property type="match status" value="1"/>
</dbReference>
<dbReference type="PROSITE" id="PS50405">
    <property type="entry name" value="GST_CTER"/>
    <property type="match status" value="1"/>
</dbReference>
<dbReference type="GO" id="GO:0004601">
    <property type="term" value="F:peroxidase activity"/>
    <property type="evidence" value="ECO:0007669"/>
    <property type="project" value="UniProtKB-ARBA"/>
</dbReference>
<proteinExistence type="predicted"/>
<dbReference type="GO" id="GO:0005737">
    <property type="term" value="C:cytoplasm"/>
    <property type="evidence" value="ECO:0007669"/>
    <property type="project" value="UniProtKB-ARBA"/>
</dbReference>
<feature type="domain" description="GST C-terminal" evidence="5">
    <location>
        <begin position="86"/>
        <end position="206"/>
    </location>
</feature>
<evidence type="ECO:0000313" key="7">
    <source>
        <dbReference type="Proteomes" id="UP000240996"/>
    </source>
</evidence>
<dbReference type="Gene3D" id="1.20.1050.10">
    <property type="match status" value="1"/>
</dbReference>